<proteinExistence type="inferred from homology"/>
<protein>
    <recommendedName>
        <fullName evidence="4">Lengsin</fullName>
    </recommendedName>
    <alternativeName>
        <fullName evidence="5">Glutamate-ammonia ligase domain-containing protein 1</fullName>
    </alternativeName>
</protein>
<dbReference type="InterPro" id="IPR036651">
    <property type="entry name" value="Gln_synt_N_sf"/>
</dbReference>
<comment type="caution">
    <text evidence="10">The sequence shown here is derived from an EMBL/GenBank/DDBJ whole genome shotgun (WGS) entry which is preliminary data.</text>
</comment>
<dbReference type="SUPFAM" id="SSF54368">
    <property type="entry name" value="Glutamine synthetase, N-terminal domain"/>
    <property type="match status" value="1"/>
</dbReference>
<dbReference type="SUPFAM" id="SSF55931">
    <property type="entry name" value="Glutamine synthetase/guanido kinase"/>
    <property type="match status" value="1"/>
</dbReference>
<evidence type="ECO:0000256" key="3">
    <source>
        <dbReference type="ARBA" id="ARBA00038790"/>
    </source>
</evidence>
<dbReference type="Proteomes" id="UP000728185">
    <property type="component" value="Unassembled WGS sequence"/>
</dbReference>
<evidence type="ECO:0000256" key="5">
    <source>
        <dbReference type="ARBA" id="ARBA00042675"/>
    </source>
</evidence>
<dbReference type="GO" id="GO:0004356">
    <property type="term" value="F:glutamine synthetase activity"/>
    <property type="evidence" value="ECO:0007669"/>
    <property type="project" value="InterPro"/>
</dbReference>
<comment type="function">
    <text evidence="2">May act as a component of the cytoskeleton or as a chaperone for the reorganization of intermediate filament proteins during terminal differentiation in the lens. Does not seem to have enzymatic activity.</text>
</comment>
<dbReference type="GO" id="GO:0016020">
    <property type="term" value="C:membrane"/>
    <property type="evidence" value="ECO:0007669"/>
    <property type="project" value="TreeGrafter"/>
</dbReference>
<dbReference type="GO" id="GO:0006542">
    <property type="term" value="P:glutamine biosynthetic process"/>
    <property type="evidence" value="ECO:0007669"/>
    <property type="project" value="InterPro"/>
</dbReference>
<gene>
    <name evidence="10" type="ORF">FBUS_09434</name>
</gene>
<dbReference type="InterPro" id="IPR008146">
    <property type="entry name" value="Gln_synth_cat_dom"/>
</dbReference>
<feature type="region of interest" description="Disordered" evidence="8">
    <location>
        <begin position="174"/>
        <end position="196"/>
    </location>
</feature>
<evidence type="ECO:0000256" key="1">
    <source>
        <dbReference type="ARBA" id="ARBA00009897"/>
    </source>
</evidence>
<evidence type="ECO:0000256" key="4">
    <source>
        <dbReference type="ARBA" id="ARBA00039404"/>
    </source>
</evidence>
<feature type="domain" description="GS catalytic" evidence="9">
    <location>
        <begin position="133"/>
        <end position="492"/>
    </location>
</feature>
<accession>A0A8E0S3I2</accession>
<dbReference type="OrthoDB" id="77835at2759"/>
<dbReference type="InterPro" id="IPR014746">
    <property type="entry name" value="Gln_synth/guanido_kin_cat_dom"/>
</dbReference>
<evidence type="ECO:0000259" key="9">
    <source>
        <dbReference type="PROSITE" id="PS51987"/>
    </source>
</evidence>
<dbReference type="SMART" id="SM01230">
    <property type="entry name" value="Gln-synt_C"/>
    <property type="match status" value="1"/>
</dbReference>
<evidence type="ECO:0000256" key="7">
    <source>
        <dbReference type="RuleBase" id="RU000384"/>
    </source>
</evidence>
<comment type="similarity">
    <text evidence="1 6 7">Belongs to the glutamine synthetase family.</text>
</comment>
<dbReference type="PROSITE" id="PS51987">
    <property type="entry name" value="GS_CATALYTIC"/>
    <property type="match status" value="1"/>
</dbReference>
<comment type="subunit">
    <text evidence="3">Dodecamer. Interacts with BFSP2 and VIM.</text>
</comment>
<dbReference type="EMBL" id="LUCM01003620">
    <property type="protein sequence ID" value="KAA0195568.1"/>
    <property type="molecule type" value="Genomic_DNA"/>
</dbReference>
<keyword evidence="11" id="KW-1185">Reference proteome</keyword>
<dbReference type="GO" id="GO:0005737">
    <property type="term" value="C:cytoplasm"/>
    <property type="evidence" value="ECO:0007669"/>
    <property type="project" value="TreeGrafter"/>
</dbReference>
<dbReference type="PANTHER" id="PTHR43407">
    <property type="entry name" value="GLUTAMINE SYNTHETASE"/>
    <property type="match status" value="1"/>
</dbReference>
<dbReference type="Pfam" id="PF00120">
    <property type="entry name" value="Gln-synt_C"/>
    <property type="match status" value="1"/>
</dbReference>
<evidence type="ECO:0000313" key="10">
    <source>
        <dbReference type="EMBL" id="KAA0195568.1"/>
    </source>
</evidence>
<evidence type="ECO:0000256" key="8">
    <source>
        <dbReference type="SAM" id="MobiDB-lite"/>
    </source>
</evidence>
<organism evidence="10 11">
    <name type="scientific">Fasciolopsis buskii</name>
    <dbReference type="NCBI Taxonomy" id="27845"/>
    <lineage>
        <taxon>Eukaryota</taxon>
        <taxon>Metazoa</taxon>
        <taxon>Spiralia</taxon>
        <taxon>Lophotrochozoa</taxon>
        <taxon>Platyhelminthes</taxon>
        <taxon>Trematoda</taxon>
        <taxon>Digenea</taxon>
        <taxon>Plagiorchiida</taxon>
        <taxon>Echinostomata</taxon>
        <taxon>Echinostomatoidea</taxon>
        <taxon>Fasciolidae</taxon>
        <taxon>Fasciolopsis</taxon>
    </lineage>
</organism>
<name>A0A8E0S3I2_9TREM</name>
<sequence>MSQSNTNSKEEENTEIIRALEAYDYVRLCWVDLNGIHLSKLVSTKFAKKIINGDCEVYSGIISFGPRMEVVDVSQVVQRKHVNAHIRPDFDTLHPCPWAGQLHKSPKQPVDPRVGAVLCDIYWPEGDPMQAYPRFVVKRLLQELEDRYKLRLFSAFEPEFRAFKLESMDRSCANPVNAPKEKSSDPPGDPEPFTSGEDMYKTGLLAQYESFFMDVDMKVREVGIDVQDYSNENAAGQLECPLMPKVGLQAADHYFLFKQALKEIGIQHNIGVSFMTTPMIEGLSSGCHYNHSLWNIESEANAFFDPKNPNKLSVVALHWIGGLMTHLPAILALCSPSVNCYRRLHKKLAPDAVNWDINDRFVAVRVKNTDEKRTYIENRIPSSASCPYHVMAATVAAGMDGLERQIMPPSPGEKPINGKATKTCKLLPNSLQEAISELLADQTLVERLGAEFVNWYVQTKQRGDLKTLAKSDVTKNSSWDLAFERNEYLSYI</sequence>
<dbReference type="PANTHER" id="PTHR43407:SF1">
    <property type="entry name" value="LENGSIN"/>
    <property type="match status" value="1"/>
</dbReference>
<dbReference type="AlphaFoldDB" id="A0A8E0S3I2"/>
<evidence type="ECO:0000256" key="2">
    <source>
        <dbReference type="ARBA" id="ARBA00037583"/>
    </source>
</evidence>
<dbReference type="Gene3D" id="3.30.590.10">
    <property type="entry name" value="Glutamine synthetase/guanido kinase, catalytic domain"/>
    <property type="match status" value="1"/>
</dbReference>
<dbReference type="Gene3D" id="3.10.20.70">
    <property type="entry name" value="Glutamine synthetase, N-terminal domain"/>
    <property type="match status" value="1"/>
</dbReference>
<evidence type="ECO:0000313" key="11">
    <source>
        <dbReference type="Proteomes" id="UP000728185"/>
    </source>
</evidence>
<evidence type="ECO:0000256" key="6">
    <source>
        <dbReference type="PROSITE-ProRule" id="PRU01331"/>
    </source>
</evidence>
<reference evidence="10" key="1">
    <citation type="submission" date="2019-05" db="EMBL/GenBank/DDBJ databases">
        <title>Annotation for the trematode Fasciolopsis buski.</title>
        <authorList>
            <person name="Choi Y.-J."/>
        </authorList>
    </citation>
    <scope>NUCLEOTIDE SEQUENCE</scope>
    <source>
        <strain evidence="10">HT</strain>
        <tissue evidence="10">Whole worm</tissue>
    </source>
</reference>